<dbReference type="InterPro" id="IPR001796">
    <property type="entry name" value="DHFR_dom"/>
</dbReference>
<evidence type="ECO:0000256" key="5">
    <source>
        <dbReference type="ARBA" id="ARBA00022857"/>
    </source>
</evidence>
<keyword evidence="6" id="KW-0560">Oxidoreductase</keyword>
<dbReference type="CDD" id="cd00209">
    <property type="entry name" value="DHFR"/>
    <property type="match status" value="1"/>
</dbReference>
<evidence type="ECO:0000256" key="1">
    <source>
        <dbReference type="ARBA" id="ARBA00004903"/>
    </source>
</evidence>
<dbReference type="PRINTS" id="PR00070">
    <property type="entry name" value="DHFR"/>
</dbReference>
<dbReference type="PROSITE" id="PS51330">
    <property type="entry name" value="DHFR_2"/>
    <property type="match status" value="1"/>
</dbReference>
<proteinExistence type="inferred from homology"/>
<dbReference type="GO" id="GO:0050661">
    <property type="term" value="F:NADP binding"/>
    <property type="evidence" value="ECO:0007669"/>
    <property type="project" value="InterPro"/>
</dbReference>
<evidence type="ECO:0000256" key="6">
    <source>
        <dbReference type="ARBA" id="ARBA00023002"/>
    </source>
</evidence>
<keyword evidence="4" id="KW-0554">One-carbon metabolism</keyword>
<dbReference type="PANTHER" id="PTHR48069:SF3">
    <property type="entry name" value="DIHYDROFOLATE REDUCTASE"/>
    <property type="match status" value="1"/>
</dbReference>
<comment type="similarity">
    <text evidence="2">Belongs to the dihydrofolate reductase family.</text>
</comment>
<evidence type="ECO:0000256" key="2">
    <source>
        <dbReference type="ARBA" id="ARBA00009539"/>
    </source>
</evidence>
<dbReference type="Proteomes" id="UP000078162">
    <property type="component" value="Chromosome"/>
</dbReference>
<keyword evidence="5" id="KW-0521">NADP</keyword>
<dbReference type="PATRIC" id="fig|1806891.3.peg.382"/>
<reference evidence="9 10" key="1">
    <citation type="submission" date="2016-03" db="EMBL/GenBank/DDBJ databases">
        <title>Culture-independent genomics supports pathogen discovery for uncultivable bacteria within the genus Chlamydia.</title>
        <authorList>
            <person name="Taylor-Brown A."/>
            <person name="Bachmann N.L."/>
            <person name="Borel N."/>
            <person name="Polkinghorne A."/>
        </authorList>
    </citation>
    <scope>NUCLEOTIDE SEQUENCE [LARGE SCALE GENOMIC DNA]</scope>
    <source>
        <strain evidence="9 10">2742-308</strain>
    </source>
</reference>
<feature type="domain" description="DHFR" evidence="8">
    <location>
        <begin position="1"/>
        <end position="138"/>
    </location>
</feature>
<dbReference type="STRING" id="1806891.Cs308_0391"/>
<dbReference type="SUPFAM" id="SSF53597">
    <property type="entry name" value="Dihydrofolate reductase-like"/>
    <property type="match status" value="1"/>
</dbReference>
<dbReference type="AlphaFoldDB" id="A0A1A9HWU5"/>
<dbReference type="Gene3D" id="3.40.430.10">
    <property type="entry name" value="Dihydrofolate Reductase, subunit A"/>
    <property type="match status" value="1"/>
</dbReference>
<evidence type="ECO:0000256" key="3">
    <source>
        <dbReference type="ARBA" id="ARBA00012856"/>
    </source>
</evidence>
<organism evidence="9 10">
    <name type="scientific">Candidatus Chlamydia sanziniae</name>
    <dbReference type="NCBI Taxonomy" id="1806891"/>
    <lineage>
        <taxon>Bacteria</taxon>
        <taxon>Pseudomonadati</taxon>
        <taxon>Chlamydiota</taxon>
        <taxon>Chlamydiia</taxon>
        <taxon>Chlamydiales</taxon>
        <taxon>Chlamydiaceae</taxon>
        <taxon>Chlamydia/Chlamydophila group</taxon>
        <taxon>Chlamydia</taxon>
    </lineage>
</organism>
<dbReference type="EC" id="1.5.1.3" evidence="3"/>
<dbReference type="InterPro" id="IPR024072">
    <property type="entry name" value="DHFR-like_dom_sf"/>
</dbReference>
<evidence type="ECO:0000256" key="7">
    <source>
        <dbReference type="ARBA" id="ARBA00025067"/>
    </source>
</evidence>
<dbReference type="InterPro" id="IPR012259">
    <property type="entry name" value="DHFR"/>
</dbReference>
<dbReference type="UniPathway" id="UPA00077">
    <property type="reaction ID" value="UER00158"/>
</dbReference>
<evidence type="ECO:0000256" key="4">
    <source>
        <dbReference type="ARBA" id="ARBA00022563"/>
    </source>
</evidence>
<dbReference type="GO" id="GO:0006730">
    <property type="term" value="P:one-carbon metabolic process"/>
    <property type="evidence" value="ECO:0007669"/>
    <property type="project" value="UniProtKB-KW"/>
</dbReference>
<dbReference type="GO" id="GO:0046655">
    <property type="term" value="P:folic acid metabolic process"/>
    <property type="evidence" value="ECO:0007669"/>
    <property type="project" value="TreeGrafter"/>
</dbReference>
<comment type="pathway">
    <text evidence="1">Cofactor biosynthesis; tetrahydrofolate biosynthesis; 5,6,7,8-tetrahydrofolate from 7,8-dihydrofolate: step 1/1.</text>
</comment>
<accession>A0A1A9HWU5</accession>
<dbReference type="GO" id="GO:0005829">
    <property type="term" value="C:cytosol"/>
    <property type="evidence" value="ECO:0007669"/>
    <property type="project" value="TreeGrafter"/>
</dbReference>
<gene>
    <name evidence="9" type="ORF">Cs308_0391</name>
</gene>
<dbReference type="GO" id="GO:0046654">
    <property type="term" value="P:tetrahydrofolate biosynthetic process"/>
    <property type="evidence" value="ECO:0007669"/>
    <property type="project" value="UniProtKB-UniPathway"/>
</dbReference>
<keyword evidence="10" id="KW-1185">Reference proteome</keyword>
<evidence type="ECO:0000313" key="10">
    <source>
        <dbReference type="Proteomes" id="UP000078162"/>
    </source>
</evidence>
<dbReference type="GO" id="GO:0046452">
    <property type="term" value="P:dihydrofolate metabolic process"/>
    <property type="evidence" value="ECO:0007669"/>
    <property type="project" value="TreeGrafter"/>
</dbReference>
<protein>
    <recommendedName>
        <fullName evidence="3">dihydrofolate reductase</fullName>
        <ecNumber evidence="3">1.5.1.3</ecNumber>
    </recommendedName>
</protein>
<comment type="function">
    <text evidence="7">Key enzyme in folate metabolism. Catalyzes an essential reaction for de novo glycine and purine synthesis, and for DNA precursor synthesis.</text>
</comment>
<evidence type="ECO:0000313" key="9">
    <source>
        <dbReference type="EMBL" id="ANH78562.1"/>
    </source>
</evidence>
<dbReference type="GO" id="GO:0004146">
    <property type="term" value="F:dihydrofolate reductase activity"/>
    <property type="evidence" value="ECO:0007669"/>
    <property type="project" value="UniProtKB-EC"/>
</dbReference>
<dbReference type="EMBL" id="CP014639">
    <property type="protein sequence ID" value="ANH78562.1"/>
    <property type="molecule type" value="Genomic_DNA"/>
</dbReference>
<dbReference type="Pfam" id="PF00186">
    <property type="entry name" value="DHFR_1"/>
    <property type="match status" value="1"/>
</dbReference>
<sequence>MPWHYPEDLQFFAQTISTYPIAMGRKTWETFPKNYCKERLVIVFSRSQDKLSQEILQVSSMEEFTRLDLASPIFLIGGSEIYSLFLYHNAVQSFFVSHIKKMYNGDAFFPLSLLQNWKKQILLDSPDKIICYYENHFS</sequence>
<evidence type="ECO:0000259" key="8">
    <source>
        <dbReference type="PROSITE" id="PS51330"/>
    </source>
</evidence>
<dbReference type="PANTHER" id="PTHR48069">
    <property type="entry name" value="DIHYDROFOLATE REDUCTASE"/>
    <property type="match status" value="1"/>
</dbReference>
<name>A0A1A9HWU5_9CHLA</name>
<dbReference type="KEGG" id="csaz:Cs308_0391"/>